<dbReference type="GO" id="GO:0017054">
    <property type="term" value="C:negative cofactor 2 complex"/>
    <property type="evidence" value="ECO:0007669"/>
    <property type="project" value="TreeGrafter"/>
</dbReference>
<dbReference type="OrthoDB" id="653904at2759"/>
<evidence type="ECO:0000256" key="1">
    <source>
        <dbReference type="ARBA" id="ARBA00004123"/>
    </source>
</evidence>
<organism evidence="15 16">
    <name type="scientific">Mizuhopecten yessoensis</name>
    <name type="common">Japanese scallop</name>
    <name type="synonym">Patinopecten yessoensis</name>
    <dbReference type="NCBI Taxonomy" id="6573"/>
    <lineage>
        <taxon>Eukaryota</taxon>
        <taxon>Metazoa</taxon>
        <taxon>Spiralia</taxon>
        <taxon>Lophotrochozoa</taxon>
        <taxon>Mollusca</taxon>
        <taxon>Bivalvia</taxon>
        <taxon>Autobranchia</taxon>
        <taxon>Pteriomorphia</taxon>
        <taxon>Pectinida</taxon>
        <taxon>Pectinoidea</taxon>
        <taxon>Pectinidae</taxon>
        <taxon>Mizuhopecten</taxon>
    </lineage>
</organism>
<dbReference type="InterPro" id="IPR050568">
    <property type="entry name" value="Transcr_DNA_Rep_Reg"/>
</dbReference>
<evidence type="ECO:0000256" key="13">
    <source>
        <dbReference type="SAM" id="MobiDB-lite"/>
    </source>
</evidence>
<comment type="subunit">
    <text evidence="9">Heterodimer with DR1. Binds BTAF1.</text>
</comment>
<evidence type="ECO:0000256" key="7">
    <source>
        <dbReference type="ARBA" id="ARBA00023242"/>
    </source>
</evidence>
<evidence type="ECO:0000256" key="10">
    <source>
        <dbReference type="ARBA" id="ARBA00072760"/>
    </source>
</evidence>
<keyword evidence="5" id="KW-0238">DNA-binding</keyword>
<feature type="domain" description="Transcription factor CBF/NF-Y/archaeal histone" evidence="14">
    <location>
        <begin position="10"/>
        <end position="73"/>
    </location>
</feature>
<feature type="compositionally biased region" description="Polar residues" evidence="13">
    <location>
        <begin position="220"/>
        <end position="238"/>
    </location>
</feature>
<dbReference type="FunFam" id="1.10.20.10:FF:000032">
    <property type="entry name" value="dr1-associated corepressor isoform X1"/>
    <property type="match status" value="1"/>
</dbReference>
<evidence type="ECO:0000259" key="14">
    <source>
        <dbReference type="Pfam" id="PF00808"/>
    </source>
</evidence>
<sequence length="304" mass="33486">MPSKKKKYNARFPPARVKKIMQTDEDVGKVAAAVPVIISRALELFIESLIRKTSETTQSKNAKTLTATHIKQTIHSERKFDFLRDLVVTVPDHQAEDETEPSTNHKRSYAPRQRKEKDKNSKRRKKKTSSESSEAEEEEDDESTETDEECNNDPTHLYEASTSKVTPHPAGLPTSPSQPMALPNQLATPYPYLPGYGSNHQNIDSDIAQPINLCTKEEPNNLNTSDQGQSVSREQGQSFPHMPPNLSPVGTSVRDPPSLPPSGLHPFKAVPGTSAMLGATGNLASLASFMPAVPVTQEDDDYDT</sequence>
<dbReference type="Gene3D" id="1.10.20.10">
    <property type="entry name" value="Histone, subunit A"/>
    <property type="match status" value="1"/>
</dbReference>
<evidence type="ECO:0000256" key="11">
    <source>
        <dbReference type="ARBA" id="ARBA00077179"/>
    </source>
</evidence>
<gene>
    <name evidence="15" type="ORF">KP79_PYT09368</name>
</gene>
<dbReference type="InterPro" id="IPR009072">
    <property type="entry name" value="Histone-fold"/>
</dbReference>
<proteinExistence type="inferred from homology"/>
<dbReference type="STRING" id="6573.A0A210QUA1"/>
<name>A0A210QUA1_MIZYE</name>
<dbReference type="GO" id="GO:0000122">
    <property type="term" value="P:negative regulation of transcription by RNA polymerase II"/>
    <property type="evidence" value="ECO:0007669"/>
    <property type="project" value="UniProtKB-ARBA"/>
</dbReference>
<dbReference type="EMBL" id="NEDP02001832">
    <property type="protein sequence ID" value="OWF52317.1"/>
    <property type="molecule type" value="Genomic_DNA"/>
</dbReference>
<dbReference type="GO" id="GO:0046982">
    <property type="term" value="F:protein heterodimerization activity"/>
    <property type="evidence" value="ECO:0007669"/>
    <property type="project" value="InterPro"/>
</dbReference>
<keyword evidence="3" id="KW-0597">Phosphoprotein</keyword>
<feature type="compositionally biased region" description="Acidic residues" evidence="13">
    <location>
        <begin position="133"/>
        <end position="151"/>
    </location>
</feature>
<dbReference type="AlphaFoldDB" id="A0A210QUA1"/>
<dbReference type="SUPFAM" id="SSF47113">
    <property type="entry name" value="Histone-fold"/>
    <property type="match status" value="1"/>
</dbReference>
<dbReference type="GO" id="GO:0016251">
    <property type="term" value="F:RNA polymerase II general transcription initiation factor activity"/>
    <property type="evidence" value="ECO:0007669"/>
    <property type="project" value="TreeGrafter"/>
</dbReference>
<dbReference type="PANTHER" id="PTHR10252:SF5">
    <property type="entry name" value="DR1-ASSOCIATED COREPRESSOR"/>
    <property type="match status" value="1"/>
</dbReference>
<evidence type="ECO:0000256" key="12">
    <source>
        <dbReference type="ARBA" id="ARBA00078501"/>
    </source>
</evidence>
<keyword evidence="16" id="KW-1185">Reference proteome</keyword>
<dbReference type="InterPro" id="IPR003958">
    <property type="entry name" value="CBFA_NFYB_domain"/>
</dbReference>
<feature type="region of interest" description="Disordered" evidence="13">
    <location>
        <begin position="216"/>
        <end position="266"/>
    </location>
</feature>
<protein>
    <recommendedName>
        <fullName evidence="10">Dr1-associated corepressor</fullName>
    </recommendedName>
    <alternativeName>
        <fullName evidence="11">Dr1-associated protein 1</fullName>
    </alternativeName>
    <alternativeName>
        <fullName evidence="12">Negative cofactor 2-alpha</fullName>
    </alternativeName>
</protein>
<evidence type="ECO:0000256" key="4">
    <source>
        <dbReference type="ARBA" id="ARBA00023015"/>
    </source>
</evidence>
<evidence type="ECO:0000256" key="2">
    <source>
        <dbReference type="ARBA" id="ARBA00022491"/>
    </source>
</evidence>
<evidence type="ECO:0000256" key="9">
    <source>
        <dbReference type="ARBA" id="ARBA00066085"/>
    </source>
</evidence>
<dbReference type="Pfam" id="PF00808">
    <property type="entry name" value="CBFD_NFYB_HMF"/>
    <property type="match status" value="1"/>
</dbReference>
<evidence type="ECO:0000256" key="8">
    <source>
        <dbReference type="ARBA" id="ARBA00061393"/>
    </source>
</evidence>
<dbReference type="Proteomes" id="UP000242188">
    <property type="component" value="Unassembled WGS sequence"/>
</dbReference>
<dbReference type="PANTHER" id="PTHR10252">
    <property type="entry name" value="HISTONE-LIKE TRANSCRIPTION FACTOR CCAAT-RELATED"/>
    <property type="match status" value="1"/>
</dbReference>
<reference evidence="15 16" key="1">
    <citation type="journal article" date="2017" name="Nat. Ecol. Evol.">
        <title>Scallop genome provides insights into evolution of bilaterian karyotype and development.</title>
        <authorList>
            <person name="Wang S."/>
            <person name="Zhang J."/>
            <person name="Jiao W."/>
            <person name="Li J."/>
            <person name="Xun X."/>
            <person name="Sun Y."/>
            <person name="Guo X."/>
            <person name="Huan P."/>
            <person name="Dong B."/>
            <person name="Zhang L."/>
            <person name="Hu X."/>
            <person name="Sun X."/>
            <person name="Wang J."/>
            <person name="Zhao C."/>
            <person name="Wang Y."/>
            <person name="Wang D."/>
            <person name="Huang X."/>
            <person name="Wang R."/>
            <person name="Lv J."/>
            <person name="Li Y."/>
            <person name="Zhang Z."/>
            <person name="Liu B."/>
            <person name="Lu W."/>
            <person name="Hui Y."/>
            <person name="Liang J."/>
            <person name="Zhou Z."/>
            <person name="Hou R."/>
            <person name="Li X."/>
            <person name="Liu Y."/>
            <person name="Li H."/>
            <person name="Ning X."/>
            <person name="Lin Y."/>
            <person name="Zhao L."/>
            <person name="Xing Q."/>
            <person name="Dou J."/>
            <person name="Li Y."/>
            <person name="Mao J."/>
            <person name="Guo H."/>
            <person name="Dou H."/>
            <person name="Li T."/>
            <person name="Mu C."/>
            <person name="Jiang W."/>
            <person name="Fu Q."/>
            <person name="Fu X."/>
            <person name="Miao Y."/>
            <person name="Liu J."/>
            <person name="Yu Q."/>
            <person name="Li R."/>
            <person name="Liao H."/>
            <person name="Li X."/>
            <person name="Kong Y."/>
            <person name="Jiang Z."/>
            <person name="Chourrout D."/>
            <person name="Li R."/>
            <person name="Bao Z."/>
        </authorList>
    </citation>
    <scope>NUCLEOTIDE SEQUENCE [LARGE SCALE GENOMIC DNA]</scope>
    <source>
        <strain evidence="15 16">PY_sf001</strain>
    </source>
</reference>
<keyword evidence="7" id="KW-0539">Nucleus</keyword>
<comment type="subcellular location">
    <subcellularLocation>
        <location evidence="1">Nucleus</location>
    </subcellularLocation>
</comment>
<evidence type="ECO:0000256" key="3">
    <source>
        <dbReference type="ARBA" id="ARBA00022553"/>
    </source>
</evidence>
<comment type="caution">
    <text evidence="15">The sequence shown here is derived from an EMBL/GenBank/DDBJ whole genome shotgun (WGS) entry which is preliminary data.</text>
</comment>
<dbReference type="CDD" id="cd22906">
    <property type="entry name" value="HFD_DRAP1"/>
    <property type="match status" value="1"/>
</dbReference>
<evidence type="ECO:0000256" key="5">
    <source>
        <dbReference type="ARBA" id="ARBA00023125"/>
    </source>
</evidence>
<feature type="region of interest" description="Disordered" evidence="13">
    <location>
        <begin position="93"/>
        <end position="186"/>
    </location>
</feature>
<dbReference type="GO" id="GO:0001046">
    <property type="term" value="F:core promoter sequence-specific DNA binding"/>
    <property type="evidence" value="ECO:0007669"/>
    <property type="project" value="TreeGrafter"/>
</dbReference>
<comment type="similarity">
    <text evidence="8">Belongs to the NC2 alpha/DRAP1 family.</text>
</comment>
<keyword evidence="6" id="KW-0804">Transcription</keyword>
<keyword evidence="4" id="KW-0805">Transcription regulation</keyword>
<accession>A0A210QUA1</accession>
<evidence type="ECO:0000256" key="6">
    <source>
        <dbReference type="ARBA" id="ARBA00023163"/>
    </source>
</evidence>
<evidence type="ECO:0000313" key="15">
    <source>
        <dbReference type="EMBL" id="OWF52317.1"/>
    </source>
</evidence>
<evidence type="ECO:0000313" key="16">
    <source>
        <dbReference type="Proteomes" id="UP000242188"/>
    </source>
</evidence>
<keyword evidence="2" id="KW-0678">Repressor</keyword>